<proteinExistence type="predicted"/>
<evidence type="ECO:0000313" key="4">
    <source>
        <dbReference type="Proteomes" id="UP000649739"/>
    </source>
</evidence>
<evidence type="ECO:0000256" key="1">
    <source>
        <dbReference type="SAM" id="MobiDB-lite"/>
    </source>
</evidence>
<feature type="compositionally biased region" description="Low complexity" evidence="1">
    <location>
        <begin position="134"/>
        <end position="143"/>
    </location>
</feature>
<gene>
    <name evidence="3" type="ORF">GCM10010123_45760</name>
</gene>
<keyword evidence="4" id="KW-1185">Reference proteome</keyword>
<organism evidence="3 4">
    <name type="scientific">Pilimelia anulata</name>
    <dbReference type="NCBI Taxonomy" id="53371"/>
    <lineage>
        <taxon>Bacteria</taxon>
        <taxon>Bacillati</taxon>
        <taxon>Actinomycetota</taxon>
        <taxon>Actinomycetes</taxon>
        <taxon>Micromonosporales</taxon>
        <taxon>Micromonosporaceae</taxon>
        <taxon>Pilimelia</taxon>
    </lineage>
</organism>
<evidence type="ECO:0000313" key="3">
    <source>
        <dbReference type="EMBL" id="GGK10612.1"/>
    </source>
</evidence>
<dbReference type="Proteomes" id="UP000649739">
    <property type="component" value="Unassembled WGS sequence"/>
</dbReference>
<feature type="region of interest" description="Disordered" evidence="1">
    <location>
        <begin position="47"/>
        <end position="149"/>
    </location>
</feature>
<feature type="transmembrane region" description="Helical" evidence="2">
    <location>
        <begin position="22"/>
        <end position="40"/>
    </location>
</feature>
<protein>
    <submittedName>
        <fullName evidence="3">Uncharacterized protein</fullName>
    </submittedName>
</protein>
<keyword evidence="2" id="KW-0812">Transmembrane</keyword>
<dbReference type="EMBL" id="BMQB01000015">
    <property type="protein sequence ID" value="GGK10612.1"/>
    <property type="molecule type" value="Genomic_DNA"/>
</dbReference>
<keyword evidence="2" id="KW-1133">Transmembrane helix</keyword>
<sequence>MNAAAVTTYLAEVPPPPPAPQGWGKFVALLIVCGLFWVATKAHQRWQTLHASPSPTDEAVTQDRVNPQVTGPVDPLPAPTQKGPQKGAAGDRKRAALSAWVATNRDRMRPAALRREGSRRFGASDSTVKRAIYRPGPAGGCRPAGEDDQ</sequence>
<name>A0A8J3BFK7_9ACTN</name>
<dbReference type="AlphaFoldDB" id="A0A8J3BFK7"/>
<reference evidence="3" key="2">
    <citation type="submission" date="2020-09" db="EMBL/GenBank/DDBJ databases">
        <authorList>
            <person name="Sun Q."/>
            <person name="Ohkuma M."/>
        </authorList>
    </citation>
    <scope>NUCLEOTIDE SEQUENCE</scope>
    <source>
        <strain evidence="3">JCM 3090</strain>
    </source>
</reference>
<accession>A0A8J3BFK7</accession>
<reference evidence="3" key="1">
    <citation type="journal article" date="2014" name="Int. J. Syst. Evol. Microbiol.">
        <title>Complete genome sequence of Corynebacterium casei LMG S-19264T (=DSM 44701T), isolated from a smear-ripened cheese.</title>
        <authorList>
            <consortium name="US DOE Joint Genome Institute (JGI-PGF)"/>
            <person name="Walter F."/>
            <person name="Albersmeier A."/>
            <person name="Kalinowski J."/>
            <person name="Ruckert C."/>
        </authorList>
    </citation>
    <scope>NUCLEOTIDE SEQUENCE</scope>
    <source>
        <strain evidence="3">JCM 3090</strain>
    </source>
</reference>
<keyword evidence="2" id="KW-0472">Membrane</keyword>
<evidence type="ECO:0000256" key="2">
    <source>
        <dbReference type="SAM" id="Phobius"/>
    </source>
</evidence>
<comment type="caution">
    <text evidence="3">The sequence shown here is derived from an EMBL/GenBank/DDBJ whole genome shotgun (WGS) entry which is preliminary data.</text>
</comment>
<dbReference type="RefSeq" id="WP_189172289.1">
    <property type="nucleotide sequence ID" value="NZ_BMQB01000015.1"/>
</dbReference>
<feature type="compositionally biased region" description="Basic and acidic residues" evidence="1">
    <location>
        <begin position="104"/>
        <end position="119"/>
    </location>
</feature>